<proteinExistence type="predicted"/>
<evidence type="ECO:0000313" key="1">
    <source>
        <dbReference type="EMBL" id="KAA8892819.1"/>
    </source>
</evidence>
<dbReference type="InParanoid" id="A0A5J5ECN3"/>
<sequence>MADVLQYRQKSFLPRLAELEPTFVQWTFSELETNPDAGYTLVYPENLPPGVKPRVPITDDECSFNSKDGVHRGWVRNDHMPFYDKGSAFSQAWVLRAEVFHATMWAVARHPTTSCRDHHHTTLPKGQLKLLSGRFFPTEIWHTLIQRQKMGVSCSRVDGVVVRLSFSNVQRKQLHTLVL</sequence>
<dbReference type="Proteomes" id="UP000326924">
    <property type="component" value="Unassembled WGS sequence"/>
</dbReference>
<evidence type="ECO:0000313" key="2">
    <source>
        <dbReference type="Proteomes" id="UP000326924"/>
    </source>
</evidence>
<dbReference type="EMBL" id="VXIS01000580">
    <property type="protein sequence ID" value="KAA8892819.1"/>
    <property type="molecule type" value="Genomic_DNA"/>
</dbReference>
<dbReference type="AlphaFoldDB" id="A0A5J5ECN3"/>
<keyword evidence="2" id="KW-1185">Reference proteome</keyword>
<comment type="caution">
    <text evidence="1">The sequence shown here is derived from an EMBL/GenBank/DDBJ whole genome shotgun (WGS) entry which is preliminary data.</text>
</comment>
<accession>A0A5J5ECN3</accession>
<gene>
    <name evidence="1" type="ORF">FN846DRAFT_618190</name>
</gene>
<name>A0A5J5ECN3_9PEZI</name>
<organism evidence="1 2">
    <name type="scientific">Sphaerosporella brunnea</name>
    <dbReference type="NCBI Taxonomy" id="1250544"/>
    <lineage>
        <taxon>Eukaryota</taxon>
        <taxon>Fungi</taxon>
        <taxon>Dikarya</taxon>
        <taxon>Ascomycota</taxon>
        <taxon>Pezizomycotina</taxon>
        <taxon>Pezizomycetes</taxon>
        <taxon>Pezizales</taxon>
        <taxon>Pyronemataceae</taxon>
        <taxon>Sphaerosporella</taxon>
    </lineage>
</organism>
<protein>
    <submittedName>
        <fullName evidence="1">Uncharacterized protein</fullName>
    </submittedName>
</protein>
<reference evidence="1 2" key="1">
    <citation type="submission" date="2019-09" db="EMBL/GenBank/DDBJ databases">
        <title>Draft genome of the ectomycorrhizal ascomycete Sphaerosporella brunnea.</title>
        <authorList>
            <consortium name="DOE Joint Genome Institute"/>
            <person name="Benucci G.M."/>
            <person name="Marozzi G."/>
            <person name="Antonielli L."/>
            <person name="Sanchez S."/>
            <person name="Marco P."/>
            <person name="Wang X."/>
            <person name="Falini L.B."/>
            <person name="Barry K."/>
            <person name="Haridas S."/>
            <person name="Lipzen A."/>
            <person name="Labutti K."/>
            <person name="Grigoriev I.V."/>
            <person name="Murat C."/>
            <person name="Martin F."/>
            <person name="Albertini E."/>
            <person name="Donnini D."/>
            <person name="Bonito G."/>
        </authorList>
    </citation>
    <scope>NUCLEOTIDE SEQUENCE [LARGE SCALE GENOMIC DNA]</scope>
    <source>
        <strain evidence="1 2">Sb_GMNB300</strain>
    </source>
</reference>